<protein>
    <submittedName>
        <fullName evidence="2">Uncharacterized protein</fullName>
    </submittedName>
</protein>
<name>A0A645GV52_9ZZZZ</name>
<reference evidence="2" key="1">
    <citation type="submission" date="2019-08" db="EMBL/GenBank/DDBJ databases">
        <authorList>
            <person name="Kucharzyk K."/>
            <person name="Murdoch R.W."/>
            <person name="Higgins S."/>
            <person name="Loffler F."/>
        </authorList>
    </citation>
    <scope>NUCLEOTIDE SEQUENCE</scope>
</reference>
<dbReference type="EMBL" id="VSSQ01081813">
    <property type="protein sequence ID" value="MPN30627.1"/>
    <property type="molecule type" value="Genomic_DNA"/>
</dbReference>
<accession>A0A645GV52</accession>
<sequence>MAAVGDDGDQAAYDIEQSHNGHQLFRNGADTLKAADQHQAYQQNQNYANNPAGNDGEEAGDGAGNGVHLGHVADTECCKRRKYAEEPSQEFAQAALHALLQIHHGAAHPGAVRRFIPEEDRQQSFGVLGAHTEESGYPHPEYGTRAAGHNCRCYAGDVARAYRGCQSRGKRLELGKGALIAFIMDAFVFEDGDDGGVPPSFKLAHLYESSAEGE</sequence>
<proteinExistence type="predicted"/>
<evidence type="ECO:0000313" key="2">
    <source>
        <dbReference type="EMBL" id="MPN30627.1"/>
    </source>
</evidence>
<gene>
    <name evidence="2" type="ORF">SDC9_178098</name>
</gene>
<dbReference type="AlphaFoldDB" id="A0A645GV52"/>
<organism evidence="2">
    <name type="scientific">bioreactor metagenome</name>
    <dbReference type="NCBI Taxonomy" id="1076179"/>
    <lineage>
        <taxon>unclassified sequences</taxon>
        <taxon>metagenomes</taxon>
        <taxon>ecological metagenomes</taxon>
    </lineage>
</organism>
<feature type="region of interest" description="Disordered" evidence="1">
    <location>
        <begin position="46"/>
        <end position="67"/>
    </location>
</feature>
<evidence type="ECO:0000256" key="1">
    <source>
        <dbReference type="SAM" id="MobiDB-lite"/>
    </source>
</evidence>
<comment type="caution">
    <text evidence="2">The sequence shown here is derived from an EMBL/GenBank/DDBJ whole genome shotgun (WGS) entry which is preliminary data.</text>
</comment>